<dbReference type="Proteomes" id="UP001595791">
    <property type="component" value="Unassembled WGS sequence"/>
</dbReference>
<evidence type="ECO:0000259" key="1">
    <source>
        <dbReference type="Pfam" id="PF01471"/>
    </source>
</evidence>
<dbReference type="Pfam" id="PF11860">
    <property type="entry name" value="Muramidase"/>
    <property type="match status" value="1"/>
</dbReference>
<accession>A0ABV8MT92</accession>
<dbReference type="Gene3D" id="1.10.101.10">
    <property type="entry name" value="PGBD-like superfamily/PGBD"/>
    <property type="match status" value="1"/>
</dbReference>
<evidence type="ECO:0000313" key="3">
    <source>
        <dbReference type="EMBL" id="MFC4160544.1"/>
    </source>
</evidence>
<dbReference type="SUPFAM" id="SSF47090">
    <property type="entry name" value="PGBD-like"/>
    <property type="match status" value="1"/>
</dbReference>
<dbReference type="Pfam" id="PF01471">
    <property type="entry name" value="PG_binding_1"/>
    <property type="match status" value="1"/>
</dbReference>
<reference evidence="4" key="1">
    <citation type="journal article" date="2019" name="Int. J. Syst. Evol. Microbiol.">
        <title>The Global Catalogue of Microorganisms (GCM) 10K type strain sequencing project: providing services to taxonomists for standard genome sequencing and annotation.</title>
        <authorList>
            <consortium name="The Broad Institute Genomics Platform"/>
            <consortium name="The Broad Institute Genome Sequencing Center for Infectious Disease"/>
            <person name="Wu L."/>
            <person name="Ma J."/>
        </authorList>
    </citation>
    <scope>NUCLEOTIDE SEQUENCE [LARGE SCALE GENOMIC DNA]</scope>
    <source>
        <strain evidence="4">LMG 29894</strain>
    </source>
</reference>
<feature type="domain" description="Peptidoglycan binding-like" evidence="1">
    <location>
        <begin position="221"/>
        <end position="257"/>
    </location>
</feature>
<dbReference type="InterPro" id="IPR024408">
    <property type="entry name" value="Muramidase"/>
</dbReference>
<comment type="caution">
    <text evidence="3">The sequence shown here is derived from an EMBL/GenBank/DDBJ whole genome shotgun (WGS) entry which is preliminary data.</text>
</comment>
<protein>
    <submittedName>
        <fullName evidence="3">N-acetylmuramidase domain-containing protein</fullName>
    </submittedName>
</protein>
<dbReference type="InterPro" id="IPR036365">
    <property type="entry name" value="PGBD-like_sf"/>
</dbReference>
<name>A0ABV8MT92_9NEIS</name>
<dbReference type="EMBL" id="JBHSBU010000001">
    <property type="protein sequence ID" value="MFC4160544.1"/>
    <property type="molecule type" value="Genomic_DNA"/>
</dbReference>
<evidence type="ECO:0000313" key="4">
    <source>
        <dbReference type="Proteomes" id="UP001595791"/>
    </source>
</evidence>
<feature type="domain" description="N-acetylmuramidase" evidence="2">
    <location>
        <begin position="33"/>
        <end position="194"/>
    </location>
</feature>
<dbReference type="InterPro" id="IPR002477">
    <property type="entry name" value="Peptidoglycan-bd-like"/>
</dbReference>
<dbReference type="RefSeq" id="WP_378165489.1">
    <property type="nucleotide sequence ID" value="NZ_JBHSBU010000001.1"/>
</dbReference>
<dbReference type="InterPro" id="IPR036366">
    <property type="entry name" value="PGBDSf"/>
</dbReference>
<gene>
    <name evidence="3" type="ORF">ACFOW7_14485</name>
</gene>
<keyword evidence="4" id="KW-1185">Reference proteome</keyword>
<organism evidence="3 4">
    <name type="scientific">Chitinimonas lacunae</name>
    <dbReference type="NCBI Taxonomy" id="1963018"/>
    <lineage>
        <taxon>Bacteria</taxon>
        <taxon>Pseudomonadati</taxon>
        <taxon>Pseudomonadota</taxon>
        <taxon>Betaproteobacteria</taxon>
        <taxon>Neisseriales</taxon>
        <taxon>Chitinibacteraceae</taxon>
        <taxon>Chitinimonas</taxon>
    </lineage>
</organism>
<sequence>MSNFFDFTGPARPLSQAGLAAVQDSLAIDEVTLFTVLTVETSGCGFERDGRPKILYERHLFSRLTKQAYDERYPDLSDPTPGGYGASGDYQYQRLRRAIQLDREAALQATSWGIGQVLGMHWQKLGYASLDKMIAAMFCDEDSQLDAMARFIKVNQLANKLSKRDWAGFAAAYNGPNYAINSYDSKLAHCYQQLSNGTLPDLRIRSTQLALTLLATHQPEFDPAGIDGWLGKRTRSALLSYQKARGLAQTGLPDEECYPMLCREVGW</sequence>
<evidence type="ECO:0000259" key="2">
    <source>
        <dbReference type="Pfam" id="PF11860"/>
    </source>
</evidence>
<proteinExistence type="predicted"/>